<dbReference type="EMBL" id="JTJM01000011">
    <property type="protein sequence ID" value="OBW93115.1"/>
    <property type="molecule type" value="Genomic_DNA"/>
</dbReference>
<feature type="binding site" evidence="12">
    <location>
        <begin position="71"/>
        <end position="76"/>
    </location>
    <ligand>
        <name>FMN</name>
        <dbReference type="ChEBI" id="CHEBI:58210"/>
    </ligand>
</feature>
<organism evidence="15 16">
    <name type="scientific">Gallibacterium genomosp. 3</name>
    <dbReference type="NCBI Taxonomy" id="505345"/>
    <lineage>
        <taxon>Bacteria</taxon>
        <taxon>Pseudomonadati</taxon>
        <taxon>Pseudomonadota</taxon>
        <taxon>Gammaproteobacteria</taxon>
        <taxon>Pasteurellales</taxon>
        <taxon>Pasteurellaceae</taxon>
        <taxon>Gallibacterium</taxon>
    </lineage>
</organism>
<feature type="binding site" evidence="12">
    <location>
        <begin position="407"/>
        <end position="409"/>
    </location>
    <ligand>
        <name>FAD</name>
        <dbReference type="ChEBI" id="CHEBI:57692"/>
    </ligand>
</feature>
<keyword evidence="8 11" id="KW-0560">Oxidoreductase</keyword>
<evidence type="ECO:0000256" key="3">
    <source>
        <dbReference type="ARBA" id="ARBA00022630"/>
    </source>
</evidence>
<dbReference type="GO" id="GO:0050660">
    <property type="term" value="F:flavin adenine dinucleotide binding"/>
    <property type="evidence" value="ECO:0007669"/>
    <property type="project" value="InterPro"/>
</dbReference>
<feature type="binding site" evidence="12">
    <location>
        <position position="413"/>
    </location>
    <ligand>
        <name>FAD</name>
        <dbReference type="ChEBI" id="CHEBI:57692"/>
    </ligand>
</feature>
<keyword evidence="6 11" id="KW-0521">NADP</keyword>
<evidence type="ECO:0000259" key="14">
    <source>
        <dbReference type="PROSITE" id="PS51384"/>
    </source>
</evidence>
<dbReference type="InterPro" id="IPR017927">
    <property type="entry name" value="FAD-bd_FR_type"/>
</dbReference>
<dbReference type="UniPathway" id="UPA00140">
    <property type="reaction ID" value="UER00207"/>
</dbReference>
<dbReference type="InterPro" id="IPR001433">
    <property type="entry name" value="OxRdtase_FAD/NAD-bd"/>
</dbReference>
<feature type="binding site" evidence="12">
    <location>
        <begin position="522"/>
        <end position="523"/>
    </location>
    <ligand>
        <name>NADP(+)</name>
        <dbReference type="ChEBI" id="CHEBI:58349"/>
    </ligand>
</feature>
<evidence type="ECO:0000256" key="8">
    <source>
        <dbReference type="ARBA" id="ARBA00023002"/>
    </source>
</evidence>
<evidence type="ECO:0000256" key="6">
    <source>
        <dbReference type="ARBA" id="ARBA00022857"/>
    </source>
</evidence>
<evidence type="ECO:0000256" key="2">
    <source>
        <dbReference type="ARBA" id="ARBA00022605"/>
    </source>
</evidence>
<dbReference type="Pfam" id="PF00175">
    <property type="entry name" value="NAD_binding_1"/>
    <property type="match status" value="1"/>
</dbReference>
<comment type="subunit">
    <text evidence="11">Alpha(8)-beta(8). The alpha component is a flavoprotein, the beta component is a hemoprotein.</text>
</comment>
<dbReference type="Gene3D" id="3.40.50.360">
    <property type="match status" value="1"/>
</dbReference>
<feature type="binding site" evidence="12">
    <location>
        <position position="602"/>
    </location>
    <ligand>
        <name>FAD</name>
        <dbReference type="ChEBI" id="CHEBI:57692"/>
    </ligand>
</feature>
<evidence type="ECO:0000256" key="12">
    <source>
        <dbReference type="PIRSR" id="PIRSR000207-1"/>
    </source>
</evidence>
<dbReference type="GO" id="GO:0070814">
    <property type="term" value="P:hydrogen sulfide biosynthetic process"/>
    <property type="evidence" value="ECO:0007669"/>
    <property type="project" value="UniProtKB-UniPathway"/>
</dbReference>
<dbReference type="Gene3D" id="3.40.50.80">
    <property type="entry name" value="Nucleotide-binding domain of ferredoxin-NADP reductase (FNR) module"/>
    <property type="match status" value="1"/>
</dbReference>
<keyword evidence="2 11" id="KW-0028">Amino-acid biosynthesis</keyword>
<dbReference type="EC" id="1.8.1.2" evidence="11"/>
<dbReference type="PANTHER" id="PTHR19384:SF128">
    <property type="entry name" value="NADPH OXIDOREDUCTASE A"/>
    <property type="match status" value="1"/>
</dbReference>
<dbReference type="InterPro" id="IPR008254">
    <property type="entry name" value="Flavodoxin/NO_synth"/>
</dbReference>
<dbReference type="PANTHER" id="PTHR19384">
    <property type="entry name" value="NITRIC OXIDE SYNTHASE-RELATED"/>
    <property type="match status" value="1"/>
</dbReference>
<keyword evidence="4 11" id="KW-0288">FMN</keyword>
<dbReference type="InterPro" id="IPR017938">
    <property type="entry name" value="Riboflavin_synthase-like_b-brl"/>
</dbReference>
<keyword evidence="3 11" id="KW-0285">Flavoprotein</keyword>
<dbReference type="GO" id="GO:0019344">
    <property type="term" value="P:cysteine biosynthetic process"/>
    <property type="evidence" value="ECO:0007669"/>
    <property type="project" value="UniProtKB-KW"/>
</dbReference>
<accession>A0A1A7NU59</accession>
<dbReference type="InterPro" id="IPR003097">
    <property type="entry name" value="CysJ-like_FAD-binding"/>
</dbReference>
<dbReference type="Pfam" id="PF00667">
    <property type="entry name" value="FAD_binding_1"/>
    <property type="match status" value="1"/>
</dbReference>
<feature type="domain" description="FAD-binding FR-type" evidence="14">
    <location>
        <begin position="237"/>
        <end position="451"/>
    </location>
</feature>
<dbReference type="PROSITE" id="PS50902">
    <property type="entry name" value="FLAVODOXIN_LIKE"/>
    <property type="match status" value="1"/>
</dbReference>
<dbReference type="PRINTS" id="PR00371">
    <property type="entry name" value="FPNCR"/>
</dbReference>
<reference evidence="15 16" key="1">
    <citation type="submission" date="2014-11" db="EMBL/GenBank/DDBJ databases">
        <title>Pan-genome of Gallibacterium spp.</title>
        <authorList>
            <person name="Kudirkiene E."/>
            <person name="Bojesen A.M."/>
        </authorList>
    </citation>
    <scope>NUCLEOTIDE SEQUENCE [LARGE SCALE GENOMIC DNA]</scope>
    <source>
        <strain evidence="15 16">F151</strain>
    </source>
</reference>
<evidence type="ECO:0000259" key="13">
    <source>
        <dbReference type="PROSITE" id="PS50902"/>
    </source>
</evidence>
<dbReference type="SUPFAM" id="SSF52218">
    <property type="entry name" value="Flavoproteins"/>
    <property type="match status" value="1"/>
</dbReference>
<dbReference type="PIRSF" id="PIRSF000207">
    <property type="entry name" value="SiR-FP_CysJ"/>
    <property type="match status" value="1"/>
</dbReference>
<dbReference type="FunFam" id="3.40.50.80:FF:000001">
    <property type="entry name" value="NADPH--cytochrome P450 reductase 1"/>
    <property type="match status" value="1"/>
</dbReference>
<feature type="binding site" evidence="12">
    <location>
        <position position="564"/>
    </location>
    <ligand>
        <name>NADP(+)</name>
        <dbReference type="ChEBI" id="CHEBI:58349"/>
    </ligand>
</feature>
<keyword evidence="7 11" id="KW-0249">Electron transport</keyword>
<evidence type="ECO:0000256" key="11">
    <source>
        <dbReference type="PIRNR" id="PIRNR000207"/>
    </source>
</evidence>
<evidence type="ECO:0000256" key="10">
    <source>
        <dbReference type="ARBA" id="ARBA00052219"/>
    </source>
</evidence>
<proteinExistence type="predicted"/>
<dbReference type="GO" id="GO:0005829">
    <property type="term" value="C:cytosol"/>
    <property type="evidence" value="ECO:0007669"/>
    <property type="project" value="TreeGrafter"/>
</dbReference>
<keyword evidence="1 11" id="KW-0813">Transport</keyword>
<dbReference type="RefSeq" id="WP_065238929.1">
    <property type="nucleotide sequence ID" value="NZ_JTJM01000011.1"/>
</dbReference>
<feature type="binding site" evidence="12">
    <location>
        <begin position="117"/>
        <end position="120"/>
    </location>
    <ligand>
        <name>FMN</name>
        <dbReference type="ChEBI" id="CHEBI:58210"/>
    </ligand>
</feature>
<name>A0A1A7NU59_9PAST</name>
<comment type="cofactor">
    <cofactor evidence="11 12">
        <name>FAD</name>
        <dbReference type="ChEBI" id="CHEBI:57692"/>
    </cofactor>
    <text evidence="11 12">Binds 1 FAD per subunit.</text>
</comment>
<dbReference type="GO" id="GO:0004783">
    <property type="term" value="F:sulfite reductase (NADPH) activity"/>
    <property type="evidence" value="ECO:0007669"/>
    <property type="project" value="UniProtKB-EC"/>
</dbReference>
<dbReference type="Pfam" id="PF00258">
    <property type="entry name" value="Flavodoxin_1"/>
    <property type="match status" value="1"/>
</dbReference>
<dbReference type="OrthoDB" id="9816402at2"/>
<dbReference type="InterPro" id="IPR039261">
    <property type="entry name" value="FNR_nucleotide-bd"/>
</dbReference>
<evidence type="ECO:0000256" key="7">
    <source>
        <dbReference type="ARBA" id="ARBA00022982"/>
    </source>
</evidence>
<comment type="catalytic activity">
    <reaction evidence="10 11">
        <text>hydrogen sulfide + 3 NADP(+) + 3 H2O = sulfite + 3 NADPH + 4 H(+)</text>
        <dbReference type="Rhea" id="RHEA:13801"/>
        <dbReference type="ChEBI" id="CHEBI:15377"/>
        <dbReference type="ChEBI" id="CHEBI:15378"/>
        <dbReference type="ChEBI" id="CHEBI:17359"/>
        <dbReference type="ChEBI" id="CHEBI:29919"/>
        <dbReference type="ChEBI" id="CHEBI:57783"/>
        <dbReference type="ChEBI" id="CHEBI:58349"/>
        <dbReference type="EC" id="1.8.1.2"/>
    </reaction>
</comment>
<dbReference type="Gene3D" id="2.40.30.10">
    <property type="entry name" value="Translation factors"/>
    <property type="match status" value="1"/>
</dbReference>
<feature type="binding site" evidence="12">
    <location>
        <begin position="153"/>
        <end position="162"/>
    </location>
    <ligand>
        <name>FMN</name>
        <dbReference type="ChEBI" id="CHEBI:58210"/>
    </ligand>
</feature>
<dbReference type="InterPro" id="IPR029039">
    <property type="entry name" value="Flavoprotein-like_sf"/>
</dbReference>
<dbReference type="InterPro" id="IPR010199">
    <property type="entry name" value="CysJ"/>
</dbReference>
<feature type="domain" description="Flavodoxin-like" evidence="13">
    <location>
        <begin position="65"/>
        <end position="202"/>
    </location>
</feature>
<keyword evidence="9 11" id="KW-0198">Cysteine biosynthesis</keyword>
<keyword evidence="5 11" id="KW-0274">FAD</keyword>
<dbReference type="InterPro" id="IPR001709">
    <property type="entry name" value="Flavoprot_Pyr_Nucl_cyt_Rdtase"/>
</dbReference>
<comment type="cofactor">
    <cofactor evidence="11 12">
        <name>FMN</name>
        <dbReference type="ChEBI" id="CHEBI:58210"/>
    </cofactor>
    <text evidence="11 12">Binds 1 FMN per subunit.</text>
</comment>
<dbReference type="InterPro" id="IPR001094">
    <property type="entry name" value="Flavdoxin-like"/>
</dbReference>
<evidence type="ECO:0000256" key="4">
    <source>
        <dbReference type="ARBA" id="ARBA00022643"/>
    </source>
</evidence>
<dbReference type="NCBIfam" id="TIGR01931">
    <property type="entry name" value="cysJ"/>
    <property type="match status" value="1"/>
</dbReference>
<protein>
    <recommendedName>
        <fullName evidence="11">Sulfite reductase [NADPH] flavoprotein alpha-component</fullName>
        <shortName evidence="11">SiR-FP</shortName>
        <ecNumber evidence="11">1.8.1.2</ecNumber>
    </recommendedName>
</protein>
<dbReference type="SUPFAM" id="SSF63380">
    <property type="entry name" value="Riboflavin synthase domain-like"/>
    <property type="match status" value="1"/>
</dbReference>
<dbReference type="PRINTS" id="PR00369">
    <property type="entry name" value="FLAVODOXIN"/>
</dbReference>
<feature type="binding site" evidence="12">
    <location>
        <begin position="389"/>
        <end position="392"/>
    </location>
    <ligand>
        <name>FAD</name>
        <dbReference type="ChEBI" id="CHEBI:57692"/>
    </ligand>
</feature>
<dbReference type="PATRIC" id="fig|505345.7.peg.644"/>
<dbReference type="Proteomes" id="UP000243558">
    <property type="component" value="Unassembled WGS sequence"/>
</dbReference>
<dbReference type="SUPFAM" id="SSF52343">
    <property type="entry name" value="Ferredoxin reductase-like, C-terminal NADP-linked domain"/>
    <property type="match status" value="1"/>
</dbReference>
<feature type="binding site" evidence="12">
    <location>
        <begin position="422"/>
        <end position="425"/>
    </location>
    <ligand>
        <name>FAD</name>
        <dbReference type="ChEBI" id="CHEBI:57692"/>
    </ligand>
</feature>
<feature type="binding site" evidence="12">
    <location>
        <begin position="528"/>
        <end position="532"/>
    </location>
    <ligand>
        <name>NADP(+)</name>
        <dbReference type="ChEBI" id="CHEBI:58349"/>
    </ligand>
</feature>
<evidence type="ECO:0000313" key="16">
    <source>
        <dbReference type="Proteomes" id="UP000243558"/>
    </source>
</evidence>
<evidence type="ECO:0000256" key="5">
    <source>
        <dbReference type="ARBA" id="ARBA00022827"/>
    </source>
</evidence>
<sequence>MQNQTKLPISAELAEKLGQLDQLQLAWLSGYCWGQVNHQTVATDVVPTLGTTPDTVAAAPTARTITIISASQTGNARKVAEQLKTKLSVAHTVNLISAGEYKAKKINQEQILLLVTSTQGDGEPPEEALNLHRFLFGKKAPSLAGVEFAVLGLGDSSYPNFCQAGKDFDQRLAELGANRLQPLTECDLDYQATADAWIEQIAHYLDQHNSGEANTTTPQTATVTAAQENTANQYTREHPFPATLSVRQKITGRHSNKDVEHIEIDLSGSGLTYQVGDALGVWFSNDSDLVSEVLQAVGLSGDESVTHNQQTLSLREALTTQFELTQNNAKFVQNYAEINPQPALTALVADRQQLQQYVQQTPLIGVLQEYPTTLTATQLLGLLRPLTPRLYSIASAQSEVGEEVHLTVGVVRYQFNDKTYTGGASGFLGERLAEDQQVKVFVETNPHFRLPTNSQADVIMIGAGTGVAPFRAFMQQRAVDEAEGRNWLFFGNQTFTEDFLYQQEWQEFAKQGLLHRYHFAWSRDQQQKVYVQDKIREQAQELWQWLQAGAYIYVCGDANKMAKDVEKALLDVISQQGNLDQEQAEDYLAELREQKRYQRDVY</sequence>
<dbReference type="PROSITE" id="PS51384">
    <property type="entry name" value="FAD_FR"/>
    <property type="match status" value="1"/>
</dbReference>
<keyword evidence="16" id="KW-1185">Reference proteome</keyword>
<evidence type="ECO:0000256" key="9">
    <source>
        <dbReference type="ARBA" id="ARBA00023192"/>
    </source>
</evidence>
<dbReference type="CDD" id="cd06199">
    <property type="entry name" value="SiR"/>
    <property type="match status" value="1"/>
</dbReference>
<gene>
    <name evidence="15" type="ORF">QV01_03225</name>
</gene>
<dbReference type="GO" id="GO:0010181">
    <property type="term" value="F:FMN binding"/>
    <property type="evidence" value="ECO:0007669"/>
    <property type="project" value="InterPro"/>
</dbReference>
<dbReference type="InterPro" id="IPR023173">
    <property type="entry name" value="NADPH_Cyt_P450_Rdtase_alpha"/>
</dbReference>
<dbReference type="AlphaFoldDB" id="A0A1A7NU59"/>
<dbReference type="Gene3D" id="1.20.990.10">
    <property type="entry name" value="NADPH-cytochrome p450 Reductase, Chain A, domain 3"/>
    <property type="match status" value="1"/>
</dbReference>
<comment type="function">
    <text evidence="11">Component of the sulfite reductase complex that catalyzes the 6-electron reduction of sulfite to sulfide. This is one of several activities required for the biosynthesis of L-cysteine from sulfate. The flavoprotein component catalyzes the electron flow from NADPH -&gt; FAD -&gt; FMN to the hemoprotein component.</text>
</comment>
<evidence type="ECO:0000313" key="15">
    <source>
        <dbReference type="EMBL" id="OBW93115.1"/>
    </source>
</evidence>
<evidence type="ECO:0000256" key="1">
    <source>
        <dbReference type="ARBA" id="ARBA00022448"/>
    </source>
</evidence>
<comment type="pathway">
    <text evidence="11">Sulfur metabolism; hydrogen sulfide biosynthesis; hydrogen sulfide from sulfite (NADPH route): step 1/1.</text>
</comment>
<comment type="caution">
    <text evidence="15">The sequence shown here is derived from an EMBL/GenBank/DDBJ whole genome shotgun (WGS) entry which is preliminary data.</text>
</comment>
<feature type="binding site" evidence="12">
    <location>
        <position position="325"/>
    </location>
    <ligand>
        <name>FAD</name>
        <dbReference type="ChEBI" id="CHEBI:57692"/>
    </ligand>
</feature>
<dbReference type="NCBIfam" id="NF008197">
    <property type="entry name" value="PRK10953.1"/>
    <property type="match status" value="1"/>
</dbReference>